<evidence type="ECO:0000256" key="1">
    <source>
        <dbReference type="SAM" id="MobiDB-lite"/>
    </source>
</evidence>
<feature type="compositionally biased region" description="Basic and acidic residues" evidence="1">
    <location>
        <begin position="384"/>
        <end position="398"/>
    </location>
</feature>
<feature type="chain" id="PRO_5045235243" evidence="2">
    <location>
        <begin position="20"/>
        <end position="531"/>
    </location>
</feature>
<name>A0ABN1MQ26_9FLAO</name>
<keyword evidence="4" id="KW-1185">Reference proteome</keyword>
<sequence length="531" mass="58789">MNRLLLAIALVWCNLPLIAQSEIKYDNPPSVKTTDYRIDAVDIVATEDYCKLKLIIQNTTKDAYFLFASDELGFDYDGIGTYWTKRSKELVVFPGDKESRVIKVAGDMDYRKDHFNLLVNGLKKGFFGEYLSGSPFSIKMDQVTTVDSDGIKLNVVKATSKKGKVSLQIEVSYESDNDDMIVFTPSSVQFKANGELVTIESSDTKPVALRPGDTEKLKYSLLSEADEITCQTDGVFGRVDFTPIEVDPVRVGYPKDAVFVDAVSTPACDPFMGTQTGMMKVKVYSPDGTCFRLDIDGFPVINKMTGNAIIYVDSGRRSYKLTTSKGTTYEGKIMVPSTQSYSQVGYKVKPTKDGAYSLKYAANDQVMTQAAIQERQDFFDKADREREERFDNMLKKEDEEKETQNAGSGSSSGGNCFGEPSTGMTELKLKVTWKGNPVAGHEVEIRYGGVAIGNSVTDSEGVARIKSSKYDDKMPKVDVYGCKGSTNWSVKGDWVVFNSSEYFHLELDEVAKVMAELMGMTIDEIGAGWGM</sequence>
<dbReference type="Proteomes" id="UP001501126">
    <property type="component" value="Unassembled WGS sequence"/>
</dbReference>
<accession>A0ABN1MQ26</accession>
<keyword evidence="2" id="KW-0732">Signal</keyword>
<gene>
    <name evidence="3" type="ORF">GCM10009118_13650</name>
</gene>
<organism evidence="3 4">
    <name type="scientific">Wandonia haliotis</name>
    <dbReference type="NCBI Taxonomy" id="574963"/>
    <lineage>
        <taxon>Bacteria</taxon>
        <taxon>Pseudomonadati</taxon>
        <taxon>Bacteroidota</taxon>
        <taxon>Flavobacteriia</taxon>
        <taxon>Flavobacteriales</taxon>
        <taxon>Crocinitomicaceae</taxon>
        <taxon>Wandonia</taxon>
    </lineage>
</organism>
<evidence type="ECO:0000256" key="2">
    <source>
        <dbReference type="SAM" id="SignalP"/>
    </source>
</evidence>
<dbReference type="EMBL" id="BAAAFH010000007">
    <property type="protein sequence ID" value="GAA0874957.1"/>
    <property type="molecule type" value="Genomic_DNA"/>
</dbReference>
<protein>
    <submittedName>
        <fullName evidence="3">Uncharacterized protein</fullName>
    </submittedName>
</protein>
<evidence type="ECO:0000313" key="3">
    <source>
        <dbReference type="EMBL" id="GAA0874957.1"/>
    </source>
</evidence>
<reference evidence="3 4" key="1">
    <citation type="journal article" date="2019" name="Int. J. Syst. Evol. Microbiol.">
        <title>The Global Catalogue of Microorganisms (GCM) 10K type strain sequencing project: providing services to taxonomists for standard genome sequencing and annotation.</title>
        <authorList>
            <consortium name="The Broad Institute Genomics Platform"/>
            <consortium name="The Broad Institute Genome Sequencing Center for Infectious Disease"/>
            <person name="Wu L."/>
            <person name="Ma J."/>
        </authorList>
    </citation>
    <scope>NUCLEOTIDE SEQUENCE [LARGE SCALE GENOMIC DNA]</scope>
    <source>
        <strain evidence="3 4">JCM 16083</strain>
    </source>
</reference>
<feature type="region of interest" description="Disordered" evidence="1">
    <location>
        <begin position="384"/>
        <end position="419"/>
    </location>
</feature>
<proteinExistence type="predicted"/>
<dbReference type="RefSeq" id="WP_343785917.1">
    <property type="nucleotide sequence ID" value="NZ_BAAAFH010000007.1"/>
</dbReference>
<evidence type="ECO:0000313" key="4">
    <source>
        <dbReference type="Proteomes" id="UP001501126"/>
    </source>
</evidence>
<feature type="signal peptide" evidence="2">
    <location>
        <begin position="1"/>
        <end position="19"/>
    </location>
</feature>
<comment type="caution">
    <text evidence="3">The sequence shown here is derived from an EMBL/GenBank/DDBJ whole genome shotgun (WGS) entry which is preliminary data.</text>
</comment>